<proteinExistence type="predicted"/>
<sequence>MKQACGRCGKWFVMEHDGEGDGAPDDIASPWVFPAHQSRGTVRAIGQDVTTSSECGGSGRNEWETHNAV</sequence>
<evidence type="ECO:0000313" key="3">
    <source>
        <dbReference type="Proteomes" id="UP001385809"/>
    </source>
</evidence>
<feature type="region of interest" description="Disordered" evidence="1">
    <location>
        <begin position="45"/>
        <end position="69"/>
    </location>
</feature>
<organism evidence="2 3">
    <name type="scientific">Actinomycetospora aurantiaca</name>
    <dbReference type="NCBI Taxonomy" id="3129233"/>
    <lineage>
        <taxon>Bacteria</taxon>
        <taxon>Bacillati</taxon>
        <taxon>Actinomycetota</taxon>
        <taxon>Actinomycetes</taxon>
        <taxon>Pseudonocardiales</taxon>
        <taxon>Pseudonocardiaceae</taxon>
        <taxon>Actinomycetospora</taxon>
    </lineage>
</organism>
<reference evidence="2 3" key="1">
    <citation type="submission" date="2024-03" db="EMBL/GenBank/DDBJ databases">
        <title>Actinomycetospora sp. OC33-EN08, a novel actinomycete isolated from wild orchid (Aerides multiflora).</title>
        <authorList>
            <person name="Suriyachadkun C."/>
        </authorList>
    </citation>
    <scope>NUCLEOTIDE SEQUENCE [LARGE SCALE GENOMIC DNA]</scope>
    <source>
        <strain evidence="2 3">OC33-EN08</strain>
    </source>
</reference>
<comment type="caution">
    <text evidence="2">The sequence shown here is derived from an EMBL/GenBank/DDBJ whole genome shotgun (WGS) entry which is preliminary data.</text>
</comment>
<keyword evidence="3" id="KW-1185">Reference proteome</keyword>
<dbReference type="Proteomes" id="UP001385809">
    <property type="component" value="Unassembled WGS sequence"/>
</dbReference>
<accession>A0ABU8MM96</accession>
<name>A0ABU8MM96_9PSEU</name>
<evidence type="ECO:0000256" key="1">
    <source>
        <dbReference type="SAM" id="MobiDB-lite"/>
    </source>
</evidence>
<dbReference type="EMBL" id="JBBEGN010000004">
    <property type="protein sequence ID" value="MEJ2868413.1"/>
    <property type="molecule type" value="Genomic_DNA"/>
</dbReference>
<gene>
    <name evidence="2" type="ORF">WCD74_11605</name>
</gene>
<evidence type="ECO:0000313" key="2">
    <source>
        <dbReference type="EMBL" id="MEJ2868413.1"/>
    </source>
</evidence>
<protein>
    <submittedName>
        <fullName evidence="2">Uncharacterized protein</fullName>
    </submittedName>
</protein>
<dbReference type="RefSeq" id="WP_337694997.1">
    <property type="nucleotide sequence ID" value="NZ_JBBEGN010000004.1"/>
</dbReference>